<dbReference type="EMBL" id="MK035729">
    <property type="protein sequence ID" value="QBC74511.1"/>
    <property type="molecule type" value="Genomic_DNA"/>
</dbReference>
<sequence length="169" mass="18670">MVAVRWGRKGLRSQRRKYSRIAYKPPSSKVVSHVESVLNKRDVTGAEVKPFADGSRYSMKKVMLIATLTMAPGELVNYLIVKSNSPIANWSSSFSNPSLMVKESVQDTVTIVGGGKLESSGTAGKDVTKSFRKFVKLGSGISQTQHLYLIIYSSDAMKITLETRMYIDV</sequence>
<evidence type="ECO:0000256" key="6">
    <source>
        <dbReference type="ARBA" id="ARBA00022844"/>
    </source>
</evidence>
<evidence type="ECO:0000313" key="9">
    <source>
        <dbReference type="EMBL" id="QBC74511.1"/>
    </source>
</evidence>
<organism evidence="8">
    <name type="scientific">Subterranean clover stunt virus</name>
    <name type="common">SCSV</name>
    <dbReference type="NCBI Taxonomy" id="36772"/>
    <lineage>
        <taxon>Viruses</taxon>
        <taxon>Monodnaviria</taxon>
        <taxon>Shotokuvirae</taxon>
        <taxon>Cressdnaviricota</taxon>
        <taxon>Arfiviricetes</taxon>
        <taxon>Mulpavirales</taxon>
        <taxon>Nanoviridae</taxon>
        <taxon>Nanovirus</taxon>
        <taxon>Nanovirus trifolii</taxon>
    </lineage>
</organism>
<evidence type="ECO:0000256" key="2">
    <source>
        <dbReference type="ARBA" id="ARBA00008736"/>
    </source>
</evidence>
<organismHost>
    <name type="scientific">Trifolium subterraneum</name>
    <name type="common">Subterranean clover</name>
    <dbReference type="NCBI Taxonomy" id="3900"/>
</organismHost>
<evidence type="ECO:0000256" key="3">
    <source>
        <dbReference type="ARBA" id="ARBA00018091"/>
    </source>
</evidence>
<evidence type="ECO:0000256" key="5">
    <source>
        <dbReference type="ARBA" id="ARBA00022561"/>
    </source>
</evidence>
<organismHost>
    <name type="scientific">Trifolium glomeratum</name>
    <dbReference type="NCBI Taxonomy" id="74514"/>
</organismHost>
<organismHost>
    <name type="scientific">Pisum sativum</name>
    <name type="common">Garden pea</name>
    <name type="synonym">Lathyrus oleraceus</name>
    <dbReference type="NCBI Taxonomy" id="3888"/>
</organismHost>
<organismHost>
    <name type="scientific">Medicago lupulina</name>
    <dbReference type="NCBI Taxonomy" id="47085"/>
</organismHost>
<gene>
    <name evidence="8" type="primary">CP</name>
    <name evidence="9" type="synonym">cp</name>
</gene>
<dbReference type="Proteomes" id="UP000676884">
    <property type="component" value="Genome"/>
</dbReference>
<evidence type="ECO:0000313" key="8">
    <source>
        <dbReference type="EMBL" id="AXG50857.1"/>
    </source>
</evidence>
<keyword evidence="10" id="KW-1185">Reference proteome</keyword>
<dbReference type="RefSeq" id="YP_010839893.1">
    <property type="nucleotide sequence ID" value="NC_078219.1"/>
</dbReference>
<dbReference type="SMR" id="A0A345G0H1"/>
<comment type="similarity">
    <text evidence="2">Belongs to the nanoviridae capsid protein family.</text>
</comment>
<organismHost>
    <name type="scientific">Medicago minima</name>
    <dbReference type="NCBI Taxonomy" id="70957"/>
</organismHost>
<dbReference type="OrthoDB" id="13106at10239"/>
<organismHost>
    <name type="scientific">Wisteria sinensis</name>
    <dbReference type="NCBI Taxonomy" id="20997"/>
</organismHost>
<accession>A0A345G0H1</accession>
<dbReference type="GeneID" id="80550066"/>
<dbReference type="Pfam" id="PF04660">
    <property type="entry name" value="Nanovirus_coat"/>
    <property type="match status" value="1"/>
</dbReference>
<comment type="subcellular location">
    <subcellularLocation>
        <location evidence="1">Virion</location>
    </subcellularLocation>
</comment>
<evidence type="ECO:0000256" key="7">
    <source>
        <dbReference type="ARBA" id="ARBA00031336"/>
    </source>
</evidence>
<evidence type="ECO:0000313" key="10">
    <source>
        <dbReference type="Proteomes" id="UP000676884"/>
    </source>
</evidence>
<evidence type="ECO:0000256" key="1">
    <source>
        <dbReference type="ARBA" id="ARBA00004328"/>
    </source>
</evidence>
<name>A0A345G0H1_SCSV</name>
<reference evidence="8" key="1">
    <citation type="journal article" date="2019" name="Viruses">
        <title>Subterranean Clover Stunt Virus Revisited: Detection of Two Missing Genome Components.</title>
        <authorList>
            <person name="Knierim D."/>
            <person name="Barriere Q."/>
            <person name="Grigoras I."/>
            <person name="Winter S."/>
            <person name="Vetten H.J."/>
            <person name="Schwinghamer M."/>
            <person name="Thomas J."/>
            <person name="Chu P."/>
            <person name="Gronenborn B."/>
            <person name="Timchenko T."/>
        </authorList>
    </citation>
    <scope>NUCLEOTIDE SEQUENCE</scope>
    <source>
        <strain evidence="9">Myall Vale 2534B</strain>
        <strain evidence="8">Quandialla-3771A</strain>
    </source>
</reference>
<keyword evidence="4" id="KW-1140">T=1 icosahedral capsid protein</keyword>
<organismHost>
    <name type="scientific">Vicia faba</name>
    <name type="common">Broad bean</name>
    <name type="synonym">Faba vulgaris</name>
    <dbReference type="NCBI Taxonomy" id="3906"/>
</organismHost>
<dbReference type="EMBL" id="MF458179">
    <property type="protein sequence ID" value="AXG50857.1"/>
    <property type="molecule type" value="Genomic_DNA"/>
</dbReference>
<protein>
    <recommendedName>
        <fullName evidence="3">Capsid protein</fullName>
    </recommendedName>
    <alternativeName>
        <fullName evidence="7">Coat protein</fullName>
    </alternativeName>
</protein>
<dbReference type="GO" id="GO:0039615">
    <property type="term" value="C:T=1 icosahedral viral capsid"/>
    <property type="evidence" value="ECO:0007669"/>
    <property type="project" value="UniProtKB-KW"/>
</dbReference>
<dbReference type="InterPro" id="IPR006753">
    <property type="entry name" value="Nanovirus_coat"/>
</dbReference>
<proteinExistence type="inferred from homology"/>
<organismHost>
    <name type="scientific">Trifolium pratense</name>
    <name type="common">Red clover</name>
    <dbReference type="NCBI Taxonomy" id="57577"/>
</organismHost>
<keyword evidence="6" id="KW-0946">Virion</keyword>
<evidence type="ECO:0000256" key="4">
    <source>
        <dbReference type="ARBA" id="ARBA00022431"/>
    </source>
</evidence>
<keyword evidence="5" id="KW-0167">Capsid protein</keyword>
<organismHost>
    <name type="scientific">Trifolium repens</name>
    <name type="common">Creeping white clover</name>
    <dbReference type="NCBI Taxonomy" id="3899"/>
</organismHost>